<protein>
    <submittedName>
        <fullName evidence="1">Inactive histone-lysine N-methyltransferase SUVR2</fullName>
    </submittedName>
</protein>
<keyword evidence="2" id="KW-1185">Reference proteome</keyword>
<gene>
    <name evidence="1" type="ORF">LOK49_LG10G03096</name>
</gene>
<sequence length="135" mass="15629">MTAHKLIRILLRTFGETDEEKEQNSLVHANPHSLLVQQPDDIKSLHDANDIAKGQERVVISLAWLKTNHDPQKHCHFYCKECPLEISKNDDIIEPCKGHLVRKFIKECWWKCGCSKQCGNRMVQRGISCNLQVRI</sequence>
<name>A0ACC0GEC1_9ERIC</name>
<evidence type="ECO:0000313" key="1">
    <source>
        <dbReference type="EMBL" id="KAI7998782.1"/>
    </source>
</evidence>
<evidence type="ECO:0000313" key="2">
    <source>
        <dbReference type="Proteomes" id="UP001060215"/>
    </source>
</evidence>
<proteinExistence type="predicted"/>
<reference evidence="1 2" key="1">
    <citation type="journal article" date="2022" name="Plant J.">
        <title>Chromosome-level genome of Camellia lanceoleosa provides a valuable resource for understanding genome evolution and self-incompatibility.</title>
        <authorList>
            <person name="Gong W."/>
            <person name="Xiao S."/>
            <person name="Wang L."/>
            <person name="Liao Z."/>
            <person name="Chang Y."/>
            <person name="Mo W."/>
            <person name="Hu G."/>
            <person name="Li W."/>
            <person name="Zhao G."/>
            <person name="Zhu H."/>
            <person name="Hu X."/>
            <person name="Ji K."/>
            <person name="Xiang X."/>
            <person name="Song Q."/>
            <person name="Yuan D."/>
            <person name="Jin S."/>
            <person name="Zhang L."/>
        </authorList>
    </citation>
    <scope>NUCLEOTIDE SEQUENCE [LARGE SCALE GENOMIC DNA]</scope>
    <source>
        <strain evidence="1">SQ_2022a</strain>
    </source>
</reference>
<dbReference type="Proteomes" id="UP001060215">
    <property type="component" value="Chromosome 10"/>
</dbReference>
<accession>A0ACC0GEC1</accession>
<dbReference type="EMBL" id="CM045767">
    <property type="protein sequence ID" value="KAI7998782.1"/>
    <property type="molecule type" value="Genomic_DNA"/>
</dbReference>
<comment type="caution">
    <text evidence="1">The sequence shown here is derived from an EMBL/GenBank/DDBJ whole genome shotgun (WGS) entry which is preliminary data.</text>
</comment>
<organism evidence="1 2">
    <name type="scientific">Camellia lanceoleosa</name>
    <dbReference type="NCBI Taxonomy" id="1840588"/>
    <lineage>
        <taxon>Eukaryota</taxon>
        <taxon>Viridiplantae</taxon>
        <taxon>Streptophyta</taxon>
        <taxon>Embryophyta</taxon>
        <taxon>Tracheophyta</taxon>
        <taxon>Spermatophyta</taxon>
        <taxon>Magnoliopsida</taxon>
        <taxon>eudicotyledons</taxon>
        <taxon>Gunneridae</taxon>
        <taxon>Pentapetalae</taxon>
        <taxon>asterids</taxon>
        <taxon>Ericales</taxon>
        <taxon>Theaceae</taxon>
        <taxon>Camellia</taxon>
    </lineage>
</organism>